<feature type="region of interest" description="Disordered" evidence="2">
    <location>
        <begin position="1"/>
        <end position="20"/>
    </location>
</feature>
<protein>
    <submittedName>
        <fullName evidence="3">Uncharacterized protein</fullName>
    </submittedName>
</protein>
<evidence type="ECO:0000256" key="1">
    <source>
        <dbReference type="SAM" id="Coils"/>
    </source>
</evidence>
<evidence type="ECO:0000313" key="4">
    <source>
        <dbReference type="Proteomes" id="UP000009168"/>
    </source>
</evidence>
<dbReference type="KEGG" id="tet:TTHERM_00947440"/>
<accession>I7MF72</accession>
<reference evidence="4" key="1">
    <citation type="journal article" date="2006" name="PLoS Biol.">
        <title>Macronuclear genome sequence of the ciliate Tetrahymena thermophila, a model eukaryote.</title>
        <authorList>
            <person name="Eisen J.A."/>
            <person name="Coyne R.S."/>
            <person name="Wu M."/>
            <person name="Wu D."/>
            <person name="Thiagarajan M."/>
            <person name="Wortman J.R."/>
            <person name="Badger J.H."/>
            <person name="Ren Q."/>
            <person name="Amedeo P."/>
            <person name="Jones K.M."/>
            <person name="Tallon L.J."/>
            <person name="Delcher A.L."/>
            <person name="Salzberg S.L."/>
            <person name="Silva J.C."/>
            <person name="Haas B.J."/>
            <person name="Majoros W.H."/>
            <person name="Farzad M."/>
            <person name="Carlton J.M."/>
            <person name="Smith R.K. Jr."/>
            <person name="Garg J."/>
            <person name="Pearlman R.E."/>
            <person name="Karrer K.M."/>
            <person name="Sun L."/>
            <person name="Manning G."/>
            <person name="Elde N.C."/>
            <person name="Turkewitz A.P."/>
            <person name="Asai D.J."/>
            <person name="Wilkes D.E."/>
            <person name="Wang Y."/>
            <person name="Cai H."/>
            <person name="Collins K."/>
            <person name="Stewart B.A."/>
            <person name="Lee S.R."/>
            <person name="Wilamowska K."/>
            <person name="Weinberg Z."/>
            <person name="Ruzzo W.L."/>
            <person name="Wloga D."/>
            <person name="Gaertig J."/>
            <person name="Frankel J."/>
            <person name="Tsao C.-C."/>
            <person name="Gorovsky M.A."/>
            <person name="Keeling P.J."/>
            <person name="Waller R.F."/>
            <person name="Patron N.J."/>
            <person name="Cherry J.M."/>
            <person name="Stover N.A."/>
            <person name="Krieger C.J."/>
            <person name="del Toro C."/>
            <person name="Ryder H.F."/>
            <person name="Williamson S.C."/>
            <person name="Barbeau R.A."/>
            <person name="Hamilton E.P."/>
            <person name="Orias E."/>
        </authorList>
    </citation>
    <scope>NUCLEOTIDE SEQUENCE [LARGE SCALE GENOMIC DNA]</scope>
    <source>
        <strain evidence="4">SB210</strain>
    </source>
</reference>
<dbReference type="FunCoup" id="I7MF72">
    <property type="interactions" value="1"/>
</dbReference>
<dbReference type="Proteomes" id="UP000009168">
    <property type="component" value="Unassembled WGS sequence"/>
</dbReference>
<evidence type="ECO:0000256" key="2">
    <source>
        <dbReference type="SAM" id="MobiDB-lite"/>
    </source>
</evidence>
<organism evidence="3 4">
    <name type="scientific">Tetrahymena thermophila (strain SB210)</name>
    <dbReference type="NCBI Taxonomy" id="312017"/>
    <lineage>
        <taxon>Eukaryota</taxon>
        <taxon>Sar</taxon>
        <taxon>Alveolata</taxon>
        <taxon>Ciliophora</taxon>
        <taxon>Intramacronucleata</taxon>
        <taxon>Oligohymenophorea</taxon>
        <taxon>Hymenostomatida</taxon>
        <taxon>Tetrahymenina</taxon>
        <taxon>Tetrahymenidae</taxon>
        <taxon>Tetrahymena</taxon>
    </lineage>
</organism>
<evidence type="ECO:0000313" key="3">
    <source>
        <dbReference type="EMBL" id="EAR83317.1"/>
    </source>
</evidence>
<dbReference type="HOGENOM" id="CLU_429320_0_0_1"/>
<dbReference type="EMBL" id="GG662452">
    <property type="protein sequence ID" value="EAR83317.1"/>
    <property type="molecule type" value="Genomic_DNA"/>
</dbReference>
<name>I7MF72_TETTS</name>
<dbReference type="AlphaFoldDB" id="I7MF72"/>
<dbReference type="RefSeq" id="XP_001030980.1">
    <property type="nucleotide sequence ID" value="XM_001030980.1"/>
</dbReference>
<feature type="compositionally biased region" description="Low complexity" evidence="2">
    <location>
        <begin position="1"/>
        <end position="19"/>
    </location>
</feature>
<keyword evidence="1" id="KW-0175">Coiled coil</keyword>
<feature type="coiled-coil region" evidence="1">
    <location>
        <begin position="241"/>
        <end position="314"/>
    </location>
</feature>
<sequence length="638" mass="75269">MNNNNNSSSNPSTHNISNNALLSPQSNKQINNSLYQQRAQTISGPRSQQQSMVINRTSNSQKQKSIILKIQEQLSGHKQVQPNLQSQQINQLSMKRQQSNSHQKVVENQRPIEVIAKQKNRENQVKFEQETIDLLKDDYRYVMSFVMNLIEYMRSQVIQNGLTEEINLIFPTKEQMEKTWQEQHPAEICYVLQDYVKFFVNMNQKFITLKQEQITNSDQKDEKQMILHSLELEKLQFGKKENEYQFLLEQLTKRKEELQNKLSFMEKHCTEAINYLTKDNEQLVNLVKDKDEVMDKIQEQIEIKNEHIRSQDQKLLSVLIYEFKLRKVDIRYQAQILKIMKQHSTDLEKYYSMLESCWSGLNKNGNTEVEDQFNYLKAYVQGIKNDLFNQIINIQSKYEKYSDDFNEKKKNFNQLNEVQDKIKENQLFQNEDEIQKKTQSKFSKINFAQQIQNNIILNMNVEKKKKKISRSIKDVQFMLNDQELLPSSKQQSQNNIQLPQSSFQPFGNQYSSNYYNKPYTISNNNEIKILNQGEYSDVNETLNSPPKQNQKYTNKEQQYYQSVKPQQNQMIKSALNFNSTASSSTHQLNLHGQKQMNPEQGQRRSMYSTRNNSTLVNFGSQQSIKNVSNIQPRSSLIF</sequence>
<proteinExistence type="predicted"/>
<dbReference type="InParanoid" id="I7MF72"/>
<feature type="region of interest" description="Disordered" evidence="2">
    <location>
        <begin position="580"/>
        <end position="605"/>
    </location>
</feature>
<gene>
    <name evidence="3" type="ORF">TTHERM_00947440</name>
</gene>
<keyword evidence="4" id="KW-1185">Reference proteome</keyword>
<dbReference type="GeneID" id="7836766"/>
<feature type="region of interest" description="Disordered" evidence="2">
    <location>
        <begin position="36"/>
        <end position="60"/>
    </location>
</feature>